<keyword evidence="4 6" id="KW-0479">Metal-binding</keyword>
<evidence type="ECO:0000256" key="6">
    <source>
        <dbReference type="PIRNR" id="PIRNR002030"/>
    </source>
</evidence>
<comment type="similarity">
    <text evidence="1 6">Belongs to the truncated hemoglobin family. Group I subfamily.</text>
</comment>
<dbReference type="Proteomes" id="UP000198956">
    <property type="component" value="Unassembled WGS sequence"/>
</dbReference>
<keyword evidence="5 6" id="KW-0408">Iron</keyword>
<dbReference type="InterPro" id="IPR012292">
    <property type="entry name" value="Globin/Proto"/>
</dbReference>
<accession>A0A1G7XB26</accession>
<protein>
    <recommendedName>
        <fullName evidence="6">Group 1 truncated hemoglobin</fullName>
    </recommendedName>
</protein>
<dbReference type="InterPro" id="IPR001486">
    <property type="entry name" value="Hemoglobin_trunc"/>
</dbReference>
<evidence type="ECO:0000256" key="7">
    <source>
        <dbReference type="PIRSR" id="PIRSR002030-1"/>
    </source>
</evidence>
<evidence type="ECO:0000256" key="8">
    <source>
        <dbReference type="PIRSR" id="PIRSR601486-1"/>
    </source>
</evidence>
<name>A0A1G7XB26_ANETH</name>
<dbReference type="Pfam" id="PF01152">
    <property type="entry name" value="Bac_globin"/>
    <property type="match status" value="1"/>
</dbReference>
<dbReference type="GO" id="GO:0020037">
    <property type="term" value="F:heme binding"/>
    <property type="evidence" value="ECO:0007669"/>
    <property type="project" value="InterPro"/>
</dbReference>
<proteinExistence type="inferred from homology"/>
<dbReference type="EMBL" id="FNDE01000003">
    <property type="protein sequence ID" value="SDG81396.1"/>
    <property type="molecule type" value="Genomic_DNA"/>
</dbReference>
<organism evidence="9 10">
    <name type="scientific">Aneurinibacillus thermoaerophilus</name>
    <dbReference type="NCBI Taxonomy" id="143495"/>
    <lineage>
        <taxon>Bacteria</taxon>
        <taxon>Bacillati</taxon>
        <taxon>Bacillota</taxon>
        <taxon>Bacilli</taxon>
        <taxon>Bacillales</taxon>
        <taxon>Paenibacillaceae</taxon>
        <taxon>Aneurinibacillus group</taxon>
        <taxon>Aneurinibacillus</taxon>
    </lineage>
</organism>
<evidence type="ECO:0000313" key="10">
    <source>
        <dbReference type="Proteomes" id="UP000198956"/>
    </source>
</evidence>
<feature type="binding site" description="distal binding residue" evidence="8">
    <location>
        <position position="46"/>
    </location>
    <ligand>
        <name>heme</name>
        <dbReference type="ChEBI" id="CHEBI:30413"/>
    </ligand>
    <ligandPart>
        <name>Fe</name>
        <dbReference type="ChEBI" id="CHEBI:18248"/>
    </ligandPart>
</feature>
<evidence type="ECO:0000256" key="1">
    <source>
        <dbReference type="ARBA" id="ARBA00009660"/>
    </source>
</evidence>
<dbReference type="InterPro" id="IPR016339">
    <property type="entry name" value="Hemoglobin_trunc_I"/>
</dbReference>
<evidence type="ECO:0000256" key="4">
    <source>
        <dbReference type="ARBA" id="ARBA00022723"/>
    </source>
</evidence>
<dbReference type="SUPFAM" id="SSF46458">
    <property type="entry name" value="Globin-like"/>
    <property type="match status" value="1"/>
</dbReference>
<dbReference type="GO" id="GO:0046872">
    <property type="term" value="F:metal ion binding"/>
    <property type="evidence" value="ECO:0007669"/>
    <property type="project" value="UniProtKB-UniRule"/>
</dbReference>
<gene>
    <name evidence="9" type="ORF">SAMN04489735_1003114</name>
</gene>
<keyword evidence="2 6" id="KW-0813">Transport</keyword>
<evidence type="ECO:0000256" key="3">
    <source>
        <dbReference type="ARBA" id="ARBA00022617"/>
    </source>
</evidence>
<comment type="cofactor">
    <cofactor evidence="7">
        <name>heme</name>
        <dbReference type="ChEBI" id="CHEBI:30413"/>
    </cofactor>
    <text evidence="7">Binds 1 heme group per subunit.</text>
</comment>
<evidence type="ECO:0000313" key="9">
    <source>
        <dbReference type="EMBL" id="SDG81396.1"/>
    </source>
</evidence>
<dbReference type="OrthoDB" id="9795814at2"/>
<dbReference type="RefSeq" id="WP_091259895.1">
    <property type="nucleotide sequence ID" value="NZ_FNDE01000003.1"/>
</dbReference>
<sequence length="118" mass="13518">MSTLYERLGGEETIAKVVDYFYDLVLADDTVNHFFKNTDMEKQRRHQTKFISFALGGPNQYTGGSMAKVHEGMNIQPAHFDAIVRHLRDALAHFGVDEDDIAQALEKVENLREDIIYK</sequence>
<dbReference type="PIRSF" id="PIRSF002030">
    <property type="entry name" value="Globin_Protozoa/Cyanobacteria"/>
    <property type="match status" value="1"/>
</dbReference>
<dbReference type="Gene3D" id="1.10.490.10">
    <property type="entry name" value="Globins"/>
    <property type="match status" value="1"/>
</dbReference>
<evidence type="ECO:0000256" key="2">
    <source>
        <dbReference type="ARBA" id="ARBA00022448"/>
    </source>
</evidence>
<dbReference type="GO" id="GO:0019825">
    <property type="term" value="F:oxygen binding"/>
    <property type="evidence" value="ECO:0007669"/>
    <property type="project" value="InterPro"/>
</dbReference>
<feature type="binding site" description="proximal binding residue" evidence="7">
    <location>
        <position position="70"/>
    </location>
    <ligand>
        <name>heme</name>
        <dbReference type="ChEBI" id="CHEBI:30413"/>
    </ligand>
    <ligandPart>
        <name>Fe</name>
        <dbReference type="ChEBI" id="CHEBI:18248"/>
    </ligandPart>
</feature>
<dbReference type="AlphaFoldDB" id="A0A1G7XB26"/>
<dbReference type="InterPro" id="IPR009050">
    <property type="entry name" value="Globin-like_sf"/>
</dbReference>
<evidence type="ECO:0000256" key="5">
    <source>
        <dbReference type="ARBA" id="ARBA00023004"/>
    </source>
</evidence>
<keyword evidence="3 6" id="KW-0349">Heme</keyword>
<dbReference type="CDD" id="cd00454">
    <property type="entry name" value="TrHb1_N"/>
    <property type="match status" value="1"/>
</dbReference>
<dbReference type="GO" id="GO:0005344">
    <property type="term" value="F:oxygen carrier activity"/>
    <property type="evidence" value="ECO:0007669"/>
    <property type="project" value="UniProtKB-UniRule"/>
</dbReference>
<keyword evidence="6" id="KW-0561">Oxygen transport</keyword>
<reference evidence="9 10" key="1">
    <citation type="submission" date="2016-10" db="EMBL/GenBank/DDBJ databases">
        <authorList>
            <person name="de Groot N.N."/>
        </authorList>
    </citation>
    <scope>NUCLEOTIDE SEQUENCE [LARGE SCALE GENOMIC DNA]</scope>
    <source>
        <strain evidence="9 10">L 420-91</strain>
    </source>
</reference>